<evidence type="ECO:0000313" key="2">
    <source>
        <dbReference type="WBParaSite" id="PS1159_v2.g11035.t1"/>
    </source>
</evidence>
<sequence>MDLFSCILDDIPIIGEVKAVYDYANGDKNAGRKVSQTAAFAGAAAGKAALARPEFRQHAASVSGVASGINSMASSSSLRPHNSFNRPDRFARRPEMCSERSDKFSKKPGMYNSSPKPNSKLSSKPKQDVTNASTLQNCAYNFFAAAINSLSDHCPHQCDRCKRISQDKECSHQCKECQQKK</sequence>
<reference evidence="2" key="1">
    <citation type="submission" date="2022-11" db="UniProtKB">
        <authorList>
            <consortium name="WormBaseParasite"/>
        </authorList>
    </citation>
    <scope>IDENTIFICATION</scope>
</reference>
<proteinExistence type="predicted"/>
<dbReference type="Proteomes" id="UP000887580">
    <property type="component" value="Unplaced"/>
</dbReference>
<dbReference type="WBParaSite" id="PS1159_v2.g11035.t1">
    <property type="protein sequence ID" value="PS1159_v2.g11035.t1"/>
    <property type="gene ID" value="PS1159_v2.g11035"/>
</dbReference>
<accession>A0AC35EVH6</accession>
<protein>
    <submittedName>
        <fullName evidence="2">Uncharacterized protein</fullName>
    </submittedName>
</protein>
<evidence type="ECO:0000313" key="1">
    <source>
        <dbReference type="Proteomes" id="UP000887580"/>
    </source>
</evidence>
<organism evidence="1 2">
    <name type="scientific">Panagrolaimus sp. PS1159</name>
    <dbReference type="NCBI Taxonomy" id="55785"/>
    <lineage>
        <taxon>Eukaryota</taxon>
        <taxon>Metazoa</taxon>
        <taxon>Ecdysozoa</taxon>
        <taxon>Nematoda</taxon>
        <taxon>Chromadorea</taxon>
        <taxon>Rhabditida</taxon>
        <taxon>Tylenchina</taxon>
        <taxon>Panagrolaimomorpha</taxon>
        <taxon>Panagrolaimoidea</taxon>
        <taxon>Panagrolaimidae</taxon>
        <taxon>Panagrolaimus</taxon>
    </lineage>
</organism>
<name>A0AC35EVH6_9BILA</name>